<evidence type="ECO:0000259" key="5">
    <source>
        <dbReference type="Pfam" id="PF13458"/>
    </source>
</evidence>
<dbReference type="RefSeq" id="WP_187717430.1">
    <property type="nucleotide sequence ID" value="NZ_JACTAH010000001.1"/>
</dbReference>
<keyword evidence="3" id="KW-0175">Coiled coil</keyword>
<comment type="similarity">
    <text evidence="1">Belongs to the leucine-binding protein family.</text>
</comment>
<name>A0ABR9B8I4_9RHOO</name>
<accession>A0ABR9B8I4</accession>
<gene>
    <name evidence="6" type="ORF">IFO67_07185</name>
</gene>
<feature type="coiled-coil region" evidence="3">
    <location>
        <begin position="71"/>
        <end position="98"/>
    </location>
</feature>
<reference evidence="7" key="1">
    <citation type="submission" date="2023-07" db="EMBL/GenBank/DDBJ databases">
        <title>Thauera sp. CAU 1555 isolated from sand of Yaerae Beach.</title>
        <authorList>
            <person name="Kim W."/>
        </authorList>
    </citation>
    <scope>NUCLEOTIDE SEQUENCE [LARGE SCALE GENOMIC DNA]</scope>
    <source>
        <strain evidence="7">CAU 1555</strain>
    </source>
</reference>
<dbReference type="InterPro" id="IPR051010">
    <property type="entry name" value="BCAA_transport"/>
</dbReference>
<proteinExistence type="inferred from homology"/>
<dbReference type="InterPro" id="IPR028082">
    <property type="entry name" value="Peripla_BP_I"/>
</dbReference>
<evidence type="ECO:0000256" key="1">
    <source>
        <dbReference type="ARBA" id="ARBA00010062"/>
    </source>
</evidence>
<protein>
    <submittedName>
        <fullName evidence="6">ABC transporter substrate-binding protein</fullName>
    </submittedName>
</protein>
<evidence type="ECO:0000256" key="2">
    <source>
        <dbReference type="ARBA" id="ARBA00022729"/>
    </source>
</evidence>
<keyword evidence="7" id="KW-1185">Reference proteome</keyword>
<evidence type="ECO:0000313" key="7">
    <source>
        <dbReference type="Proteomes" id="UP000603602"/>
    </source>
</evidence>
<evidence type="ECO:0000256" key="3">
    <source>
        <dbReference type="SAM" id="Coils"/>
    </source>
</evidence>
<dbReference type="Pfam" id="PF13458">
    <property type="entry name" value="Peripla_BP_6"/>
    <property type="match status" value="1"/>
</dbReference>
<comment type="caution">
    <text evidence="6">The sequence shown here is derived from an EMBL/GenBank/DDBJ whole genome shotgun (WGS) entry which is preliminary data.</text>
</comment>
<evidence type="ECO:0000256" key="4">
    <source>
        <dbReference type="SAM" id="SignalP"/>
    </source>
</evidence>
<dbReference type="EMBL" id="JACYTO010000001">
    <property type="protein sequence ID" value="MBD8502666.1"/>
    <property type="molecule type" value="Genomic_DNA"/>
</dbReference>
<sequence length="384" mass="40562">MRRTLGPFTGLLAGLVLAFGAHAADFRVALIAVEDDPRLDRDRLERAYLGHPGGSAADGLKLALDDAAFELEAAGHRLALAEAEAASAEAAREAAARSVKEGAALLVVDLPAPWVLAVADAVRVPVINVGEAADALREADCRANLFHTLPSERMRADALAQTLVERRWRKVLLLVGSTPADAARGAVVEAAAKRYGLKLVAKKPFKPSADPRERDLANPQLLTGGNDYDVVWVVDSDGEFSRALPYRTARPRPVVGDAGLVALAWHAQFERFGAPQVSRRFQKAAGRPMVAQDWAAWLAGKAAVGAVLAADGKGPAKLTGLALDGSKGVALAFRPWDGQLRQTLLLSDGQGVVASAPVDGILHPKNALDTLGADEAEKRCARPH</sequence>
<dbReference type="SUPFAM" id="SSF53822">
    <property type="entry name" value="Periplasmic binding protein-like I"/>
    <property type="match status" value="1"/>
</dbReference>
<dbReference type="PANTHER" id="PTHR30483">
    <property type="entry name" value="LEUCINE-SPECIFIC-BINDING PROTEIN"/>
    <property type="match status" value="1"/>
</dbReference>
<keyword evidence="2 4" id="KW-0732">Signal</keyword>
<feature type="signal peptide" evidence="4">
    <location>
        <begin position="1"/>
        <end position="23"/>
    </location>
</feature>
<dbReference type="Proteomes" id="UP000603602">
    <property type="component" value="Unassembled WGS sequence"/>
</dbReference>
<dbReference type="CDD" id="cd06268">
    <property type="entry name" value="PBP1_ABC_transporter_LIVBP-like"/>
    <property type="match status" value="1"/>
</dbReference>
<evidence type="ECO:0000313" key="6">
    <source>
        <dbReference type="EMBL" id="MBD8502666.1"/>
    </source>
</evidence>
<dbReference type="InterPro" id="IPR028081">
    <property type="entry name" value="Leu-bd"/>
</dbReference>
<dbReference type="PANTHER" id="PTHR30483:SF6">
    <property type="entry name" value="PERIPLASMIC BINDING PROTEIN OF ABC TRANSPORTER FOR NATURAL AMINO ACIDS"/>
    <property type="match status" value="1"/>
</dbReference>
<organism evidence="6 7">
    <name type="scientific">Thauera sedimentorum</name>
    <dbReference type="NCBI Taxonomy" id="2767595"/>
    <lineage>
        <taxon>Bacteria</taxon>
        <taxon>Pseudomonadati</taxon>
        <taxon>Pseudomonadota</taxon>
        <taxon>Betaproteobacteria</taxon>
        <taxon>Rhodocyclales</taxon>
        <taxon>Zoogloeaceae</taxon>
        <taxon>Thauera</taxon>
    </lineage>
</organism>
<feature type="domain" description="Leucine-binding protein" evidence="5">
    <location>
        <begin position="53"/>
        <end position="209"/>
    </location>
</feature>
<feature type="chain" id="PRO_5045479552" evidence="4">
    <location>
        <begin position="24"/>
        <end position="384"/>
    </location>
</feature>
<dbReference type="Gene3D" id="3.40.50.2300">
    <property type="match status" value="2"/>
</dbReference>